<name>A0A6J4RSB5_9ACTN</name>
<gene>
    <name evidence="2" type="ORF">AVDCRST_MAG30-792</name>
</gene>
<feature type="region of interest" description="Disordered" evidence="1">
    <location>
        <begin position="1"/>
        <end position="41"/>
    </location>
</feature>
<organism evidence="2">
    <name type="scientific">uncultured Solirubrobacteraceae bacterium</name>
    <dbReference type="NCBI Taxonomy" id="1162706"/>
    <lineage>
        <taxon>Bacteria</taxon>
        <taxon>Bacillati</taxon>
        <taxon>Actinomycetota</taxon>
        <taxon>Thermoleophilia</taxon>
        <taxon>Solirubrobacterales</taxon>
        <taxon>Solirubrobacteraceae</taxon>
        <taxon>environmental samples</taxon>
    </lineage>
</organism>
<feature type="non-terminal residue" evidence="2">
    <location>
        <position position="164"/>
    </location>
</feature>
<dbReference type="EMBL" id="CADCVS010000131">
    <property type="protein sequence ID" value="CAA9480930.1"/>
    <property type="molecule type" value="Genomic_DNA"/>
</dbReference>
<evidence type="ECO:0000313" key="2">
    <source>
        <dbReference type="EMBL" id="CAA9480930.1"/>
    </source>
</evidence>
<protein>
    <submittedName>
        <fullName evidence="2">Uncharacterized protein</fullName>
    </submittedName>
</protein>
<feature type="non-terminal residue" evidence="2">
    <location>
        <position position="1"/>
    </location>
</feature>
<feature type="compositionally biased region" description="Polar residues" evidence="1">
    <location>
        <begin position="1"/>
        <end position="10"/>
    </location>
</feature>
<evidence type="ECO:0000256" key="1">
    <source>
        <dbReference type="SAM" id="MobiDB-lite"/>
    </source>
</evidence>
<reference evidence="2" key="1">
    <citation type="submission" date="2020-02" db="EMBL/GenBank/DDBJ databases">
        <authorList>
            <person name="Meier V. D."/>
        </authorList>
    </citation>
    <scope>NUCLEOTIDE SEQUENCE</scope>
    <source>
        <strain evidence="2">AVDCRST_MAG30</strain>
    </source>
</reference>
<proteinExistence type="predicted"/>
<dbReference type="AlphaFoldDB" id="A0A6J4RSB5"/>
<feature type="compositionally biased region" description="Polar residues" evidence="1">
    <location>
        <begin position="28"/>
        <end position="41"/>
    </location>
</feature>
<accession>A0A6J4RSB5</accession>
<sequence>WYGESGSSWAASEPIVDETFTTRGAGERSSSGRKPSMTATAPKTFVSYVSRNSAVLTGPASPAVASGRMPALLTRTSRRPAARSIVAAASATEPADRTSSWTAVASPPRSRISCAARSPSSRRRAPMNVLTPASARRTAVAYPSPRLAPVMSATFVMCGPFCVV</sequence>